<evidence type="ECO:0000259" key="1">
    <source>
        <dbReference type="Pfam" id="PF12867"/>
    </source>
</evidence>
<evidence type="ECO:0000313" key="2">
    <source>
        <dbReference type="EMBL" id="MBB5286711.1"/>
    </source>
</evidence>
<sequence>MTTDLLLALWLEGRTRFTNQLAALRAEDLPRKLPGTVNSVGFLIRHVAEVELLFAKNVFKQPGVRVQARTVMDKTDSGEWTNLPELREYQQYAFDTLYESIRQQAEADWPTQLTTAEFGTKTRAEALGRIVTHTAYHAGQMALILKYTAQVQLVV</sequence>
<dbReference type="Proteomes" id="UP000557307">
    <property type="component" value="Unassembled WGS sequence"/>
</dbReference>
<dbReference type="Pfam" id="PF12867">
    <property type="entry name" value="DinB_2"/>
    <property type="match status" value="1"/>
</dbReference>
<dbReference type="Gene3D" id="1.20.120.450">
    <property type="entry name" value="dinb family like domain"/>
    <property type="match status" value="1"/>
</dbReference>
<comment type="caution">
    <text evidence="2">The sequence shown here is derived from an EMBL/GenBank/DDBJ whole genome shotgun (WGS) entry which is preliminary data.</text>
</comment>
<proteinExistence type="predicted"/>
<dbReference type="InterPro" id="IPR034660">
    <property type="entry name" value="DinB/YfiT-like"/>
</dbReference>
<dbReference type="AlphaFoldDB" id="A0A840TS00"/>
<dbReference type="SUPFAM" id="SSF109854">
    <property type="entry name" value="DinB/YfiT-like putative metalloenzymes"/>
    <property type="match status" value="1"/>
</dbReference>
<reference evidence="2 3" key="1">
    <citation type="submission" date="2020-08" db="EMBL/GenBank/DDBJ databases">
        <title>Genomic Encyclopedia of Type Strains, Phase IV (KMG-IV): sequencing the most valuable type-strain genomes for metagenomic binning, comparative biology and taxonomic classification.</title>
        <authorList>
            <person name="Goeker M."/>
        </authorList>
    </citation>
    <scope>NUCLEOTIDE SEQUENCE [LARGE SCALE GENOMIC DNA]</scope>
    <source>
        <strain evidence="2 3">DSM 105074</strain>
    </source>
</reference>
<dbReference type="EMBL" id="JACHGF010000011">
    <property type="protein sequence ID" value="MBB5286711.1"/>
    <property type="molecule type" value="Genomic_DNA"/>
</dbReference>
<accession>A0A840TS00</accession>
<dbReference type="RefSeq" id="WP_184178118.1">
    <property type="nucleotide sequence ID" value="NZ_JACHGF010000011.1"/>
</dbReference>
<evidence type="ECO:0000313" key="3">
    <source>
        <dbReference type="Proteomes" id="UP000557307"/>
    </source>
</evidence>
<dbReference type="InterPro" id="IPR024775">
    <property type="entry name" value="DinB-like"/>
</dbReference>
<name>A0A840TS00_9BACT</name>
<keyword evidence="3" id="KW-1185">Reference proteome</keyword>
<protein>
    <submittedName>
        <fullName evidence="2">Putative damage-inducible protein DinB</fullName>
    </submittedName>
</protein>
<feature type="domain" description="DinB-like" evidence="1">
    <location>
        <begin position="12"/>
        <end position="141"/>
    </location>
</feature>
<gene>
    <name evidence="2" type="ORF">HNQ92_004872</name>
</gene>
<organism evidence="2 3">
    <name type="scientific">Rhabdobacter roseus</name>
    <dbReference type="NCBI Taxonomy" id="1655419"/>
    <lineage>
        <taxon>Bacteria</taxon>
        <taxon>Pseudomonadati</taxon>
        <taxon>Bacteroidota</taxon>
        <taxon>Cytophagia</taxon>
        <taxon>Cytophagales</taxon>
        <taxon>Cytophagaceae</taxon>
        <taxon>Rhabdobacter</taxon>
    </lineage>
</organism>